<evidence type="ECO:0000313" key="4">
    <source>
        <dbReference type="EMBL" id="TDH35226.1"/>
    </source>
</evidence>
<dbReference type="InterPro" id="IPR029057">
    <property type="entry name" value="PRTase-like"/>
</dbReference>
<dbReference type="InterPro" id="IPR000836">
    <property type="entry name" value="PRTase_dom"/>
</dbReference>
<dbReference type="Pfam" id="PF18912">
    <property type="entry name" value="DZR_2"/>
    <property type="match status" value="1"/>
</dbReference>
<reference evidence="4 5" key="1">
    <citation type="journal article" date="2013" name="Int. J. Syst. Evol. Microbiol.">
        <title>Hoeflea suaedae sp. nov., an endophytic bacterium isolated from the root of the halophyte Suaeda maritima.</title>
        <authorList>
            <person name="Chung E.J."/>
            <person name="Park J.A."/>
            <person name="Pramanik P."/>
            <person name="Bibi F."/>
            <person name="Jeon C.O."/>
            <person name="Chung Y.R."/>
        </authorList>
    </citation>
    <scope>NUCLEOTIDE SEQUENCE [LARGE SCALE GENOMIC DNA]</scope>
    <source>
        <strain evidence="4 5">YC6898</strain>
    </source>
</reference>
<dbReference type="Proteomes" id="UP000295131">
    <property type="component" value="Unassembled WGS sequence"/>
</dbReference>
<dbReference type="OrthoDB" id="9779910at2"/>
<dbReference type="Gene3D" id="3.40.50.2020">
    <property type="match status" value="1"/>
</dbReference>
<dbReference type="InterPro" id="IPR044005">
    <property type="entry name" value="DZR_2"/>
</dbReference>
<sequence length="251" mass="26662">MARFARSFAEAVIATVFPPVCHGCGIIMSRHGGLCAGCWTEVRFIERPFCEVTGQPFDHDRGDGLVSAAAIADPPVYDKARAVALYDGPARKLVQALKFSDRADLAPMMAEWMVRAGREVLDGSDVILAVPLHRRRLFGRAYNQAGELARAVSHISGTPLAPGTLIRRKATNPQVGLGRTARIANLSGAFRVEPSRASAIAGRRVLLIDDVLTTGATVNAAAKVLLRAGAARVCVLTFARVASGGAETLYA</sequence>
<comment type="caution">
    <text evidence="4">The sequence shown here is derived from an EMBL/GenBank/DDBJ whole genome shotgun (WGS) entry which is preliminary data.</text>
</comment>
<evidence type="ECO:0000256" key="1">
    <source>
        <dbReference type="ARBA" id="ARBA00008007"/>
    </source>
</evidence>
<dbReference type="SUPFAM" id="SSF53271">
    <property type="entry name" value="PRTase-like"/>
    <property type="match status" value="1"/>
</dbReference>
<dbReference type="PANTHER" id="PTHR47505:SF1">
    <property type="entry name" value="DNA UTILIZATION PROTEIN YHGH"/>
    <property type="match status" value="1"/>
</dbReference>
<gene>
    <name evidence="4" type="ORF">E2A64_14080</name>
</gene>
<evidence type="ECO:0000259" key="3">
    <source>
        <dbReference type="Pfam" id="PF18912"/>
    </source>
</evidence>
<evidence type="ECO:0000313" key="5">
    <source>
        <dbReference type="Proteomes" id="UP000295131"/>
    </source>
</evidence>
<keyword evidence="5" id="KW-1185">Reference proteome</keyword>
<organism evidence="4 5">
    <name type="scientific">Pseudohoeflea suaedae</name>
    <dbReference type="NCBI Taxonomy" id="877384"/>
    <lineage>
        <taxon>Bacteria</taxon>
        <taxon>Pseudomonadati</taxon>
        <taxon>Pseudomonadota</taxon>
        <taxon>Alphaproteobacteria</taxon>
        <taxon>Hyphomicrobiales</taxon>
        <taxon>Rhizobiaceae</taxon>
        <taxon>Pseudohoeflea</taxon>
    </lineage>
</organism>
<evidence type="ECO:0000259" key="2">
    <source>
        <dbReference type="Pfam" id="PF00156"/>
    </source>
</evidence>
<dbReference type="InterPro" id="IPR051910">
    <property type="entry name" value="ComF/GntX_DNA_util-trans"/>
</dbReference>
<dbReference type="AlphaFoldDB" id="A0A4R5PJ05"/>
<feature type="domain" description="Double zinc ribbon" evidence="3">
    <location>
        <begin position="13"/>
        <end position="60"/>
    </location>
</feature>
<name>A0A4R5PJ05_9HYPH</name>
<dbReference type="EMBL" id="SMSI01000003">
    <property type="protein sequence ID" value="TDH35226.1"/>
    <property type="molecule type" value="Genomic_DNA"/>
</dbReference>
<comment type="similarity">
    <text evidence="1">Belongs to the ComF/GntX family.</text>
</comment>
<dbReference type="CDD" id="cd06223">
    <property type="entry name" value="PRTases_typeI"/>
    <property type="match status" value="1"/>
</dbReference>
<dbReference type="Pfam" id="PF00156">
    <property type="entry name" value="Pribosyltran"/>
    <property type="match status" value="1"/>
</dbReference>
<accession>A0A4R5PJ05</accession>
<feature type="domain" description="Phosphoribosyltransferase" evidence="2">
    <location>
        <begin position="165"/>
        <end position="244"/>
    </location>
</feature>
<dbReference type="PANTHER" id="PTHR47505">
    <property type="entry name" value="DNA UTILIZATION PROTEIN YHGH"/>
    <property type="match status" value="1"/>
</dbReference>
<protein>
    <submittedName>
        <fullName evidence="4">ComF family protein</fullName>
    </submittedName>
</protein>
<proteinExistence type="inferred from homology"/>